<sequence>MREIHFVVIGDYQQAVKDITLEAARARSHAARVSRKQKVAARASQQKQAKGLVTTDAGLPVDCQLQEDEPTSVSSALTTGSYHTWRSRPETWQMCKRKSQRRLTTTAWQWITGTSIDPFSVIPGADMDTDSREWEFLVRCIAPTIASLNHGLGVFNVYGRWLFEQMAQSRVLFHVIMASARSTKDVLTGVDFSTGVFLHKAKALTLLRKQLMADTLPLNDGSILAMLFLSMLEQAVGDQAASILHRSAAAKMINVRRTRGTLDPGSKIDAIIAQFNVWNAPQVYPHGSYLQVKDSPKYEASHGAIELPEGFQRIAVTLSIETCRAIGQIANRHRQPVPFHQDSHWEEALYGDFRQVWPALTLPDTLDGPALEKLICIALIRYSYVHHQTPFRPFRKASFTPFQCRVKLTEPFHSFNTIILGRPRACIYHNLSTELLNKLPETTPPVNVDERHALLWVYLMAVDCWFICDHAIISAEALYLLNRMRDAFPEVSDWTAADFDKFGTRFFWSSNISKIIQKYWVCHGK</sequence>
<reference evidence="1 2" key="1">
    <citation type="submission" date="2013-03" db="EMBL/GenBank/DDBJ databases">
        <title>The Genome Sequence of Phialophora europaea CBS 101466.</title>
        <authorList>
            <consortium name="The Broad Institute Genomics Platform"/>
            <person name="Cuomo C."/>
            <person name="de Hoog S."/>
            <person name="Gorbushina A."/>
            <person name="Walker B."/>
            <person name="Young S.K."/>
            <person name="Zeng Q."/>
            <person name="Gargeya S."/>
            <person name="Fitzgerald M."/>
            <person name="Haas B."/>
            <person name="Abouelleil A."/>
            <person name="Allen A.W."/>
            <person name="Alvarado L."/>
            <person name="Arachchi H.M."/>
            <person name="Berlin A.M."/>
            <person name="Chapman S.B."/>
            <person name="Gainer-Dewar J."/>
            <person name="Goldberg J."/>
            <person name="Griggs A."/>
            <person name="Gujja S."/>
            <person name="Hansen M."/>
            <person name="Howarth C."/>
            <person name="Imamovic A."/>
            <person name="Ireland A."/>
            <person name="Larimer J."/>
            <person name="McCowan C."/>
            <person name="Murphy C."/>
            <person name="Pearson M."/>
            <person name="Poon T.W."/>
            <person name="Priest M."/>
            <person name="Roberts A."/>
            <person name="Saif S."/>
            <person name="Shea T."/>
            <person name="Sisk P."/>
            <person name="Sykes S."/>
            <person name="Wortman J."/>
            <person name="Nusbaum C."/>
            <person name="Birren B."/>
        </authorList>
    </citation>
    <scope>NUCLEOTIDE SEQUENCE [LARGE SCALE GENOMIC DNA]</scope>
    <source>
        <strain evidence="1 2">CBS 101466</strain>
    </source>
</reference>
<name>W2S8J7_CYPE1</name>
<dbReference type="HOGENOM" id="CLU_518755_0_0_1"/>
<proteinExistence type="predicted"/>
<dbReference type="PANTHER" id="PTHR37540:SF5">
    <property type="entry name" value="TRANSCRIPTION FACTOR DOMAIN-CONTAINING PROTEIN"/>
    <property type="match status" value="1"/>
</dbReference>
<dbReference type="GeneID" id="19977212"/>
<dbReference type="Pfam" id="PF11951">
    <property type="entry name" value="Fungal_trans_2"/>
    <property type="match status" value="1"/>
</dbReference>
<dbReference type="PANTHER" id="PTHR37540">
    <property type="entry name" value="TRANSCRIPTION FACTOR (ACR-2), PUTATIVE-RELATED-RELATED"/>
    <property type="match status" value="1"/>
</dbReference>
<dbReference type="VEuPathDB" id="FungiDB:HMPREF1541_09873"/>
<dbReference type="RefSeq" id="XP_008712767.1">
    <property type="nucleotide sequence ID" value="XM_008714545.1"/>
</dbReference>
<dbReference type="OrthoDB" id="4128586at2759"/>
<accession>W2S8J7</accession>
<evidence type="ECO:0008006" key="3">
    <source>
        <dbReference type="Google" id="ProtNLM"/>
    </source>
</evidence>
<dbReference type="InterPro" id="IPR021858">
    <property type="entry name" value="Fun_TF"/>
</dbReference>
<dbReference type="InParanoid" id="W2S8J7"/>
<organism evidence="1 2">
    <name type="scientific">Cyphellophora europaea (strain CBS 101466)</name>
    <name type="common">Phialophora europaea</name>
    <dbReference type="NCBI Taxonomy" id="1220924"/>
    <lineage>
        <taxon>Eukaryota</taxon>
        <taxon>Fungi</taxon>
        <taxon>Dikarya</taxon>
        <taxon>Ascomycota</taxon>
        <taxon>Pezizomycotina</taxon>
        <taxon>Eurotiomycetes</taxon>
        <taxon>Chaetothyriomycetidae</taxon>
        <taxon>Chaetothyriales</taxon>
        <taxon>Cyphellophoraceae</taxon>
        <taxon>Cyphellophora</taxon>
    </lineage>
</organism>
<protein>
    <recommendedName>
        <fullName evidence="3">Transcription factor domain-containing protein</fullName>
    </recommendedName>
</protein>
<evidence type="ECO:0000313" key="2">
    <source>
        <dbReference type="Proteomes" id="UP000030752"/>
    </source>
</evidence>
<gene>
    <name evidence="1" type="ORF">HMPREF1541_09873</name>
</gene>
<dbReference type="AlphaFoldDB" id="W2S8J7"/>
<dbReference type="EMBL" id="KB822713">
    <property type="protein sequence ID" value="ETN44997.1"/>
    <property type="molecule type" value="Genomic_DNA"/>
</dbReference>
<dbReference type="Proteomes" id="UP000030752">
    <property type="component" value="Unassembled WGS sequence"/>
</dbReference>
<keyword evidence="2" id="KW-1185">Reference proteome</keyword>
<evidence type="ECO:0000313" key="1">
    <source>
        <dbReference type="EMBL" id="ETN44997.1"/>
    </source>
</evidence>